<sequence length="227" mass="24977">MTGLLTGIGPCRVTEDGQGTRINPYSWNTNAHLLFLDQPSNSGYSYGANVSTTADAARDVSEFLSKFYLKFPMYHASPLHVMGESYAAHYVPAVAKQIIADNSQQPRSGRVYVPLASIAVGNGLFDITTQFGHLPQMACNSTYPSQLTSDQCQQMDDAYELFKSVQKNHQLYPNSSTVTDTTRAAYNVLQPYQDAGGNPYDVRKKCIGGSLCDPYLDAVDTYADQLW</sequence>
<protein>
    <submittedName>
        <fullName evidence="1">Uncharacterized protein</fullName>
    </submittedName>
</protein>
<evidence type="ECO:0000313" key="1">
    <source>
        <dbReference type="EMBL" id="KAJ1931550.1"/>
    </source>
</evidence>
<feature type="non-terminal residue" evidence="1">
    <location>
        <position position="227"/>
    </location>
</feature>
<reference evidence="1" key="1">
    <citation type="submission" date="2022-07" db="EMBL/GenBank/DDBJ databases">
        <title>Phylogenomic reconstructions and comparative analyses of Kickxellomycotina fungi.</title>
        <authorList>
            <person name="Reynolds N.K."/>
            <person name="Stajich J.E."/>
            <person name="Barry K."/>
            <person name="Grigoriev I.V."/>
            <person name="Crous P."/>
            <person name="Smith M.E."/>
        </authorList>
    </citation>
    <scope>NUCLEOTIDE SEQUENCE</scope>
    <source>
        <strain evidence="1">NRRL 5244</strain>
    </source>
</reference>
<organism evidence="1 2">
    <name type="scientific">Linderina macrospora</name>
    <dbReference type="NCBI Taxonomy" id="4868"/>
    <lineage>
        <taxon>Eukaryota</taxon>
        <taxon>Fungi</taxon>
        <taxon>Fungi incertae sedis</taxon>
        <taxon>Zoopagomycota</taxon>
        <taxon>Kickxellomycotina</taxon>
        <taxon>Kickxellomycetes</taxon>
        <taxon>Kickxellales</taxon>
        <taxon>Kickxellaceae</taxon>
        <taxon>Linderina</taxon>
    </lineage>
</organism>
<dbReference type="EMBL" id="JANBPW010005951">
    <property type="protein sequence ID" value="KAJ1931550.1"/>
    <property type="molecule type" value="Genomic_DNA"/>
</dbReference>
<gene>
    <name evidence="1" type="ORF">FBU59_006670</name>
</gene>
<proteinExistence type="predicted"/>
<keyword evidence="2" id="KW-1185">Reference proteome</keyword>
<dbReference type="Proteomes" id="UP001150603">
    <property type="component" value="Unassembled WGS sequence"/>
</dbReference>
<evidence type="ECO:0000313" key="2">
    <source>
        <dbReference type="Proteomes" id="UP001150603"/>
    </source>
</evidence>
<accession>A0ACC1IZ97</accession>
<comment type="caution">
    <text evidence="1">The sequence shown here is derived from an EMBL/GenBank/DDBJ whole genome shotgun (WGS) entry which is preliminary data.</text>
</comment>
<name>A0ACC1IZ97_9FUNG</name>